<evidence type="ECO:0000259" key="2">
    <source>
        <dbReference type="PROSITE" id="PS50994"/>
    </source>
</evidence>
<dbReference type="InterPro" id="IPR036397">
    <property type="entry name" value="RNaseH_sf"/>
</dbReference>
<sequence>MSSIVAYSEKDQEIYKVKKGVYQNDWDDSIKSYKFFENELCFHDSILLRGNKMVIPQQLYKRVLDAAYEGHPGIVAIKGRLRSKVWWPRIDKDVEQLVKACKDCTLVGLPNPTAPMKRRELPAAPWIDVTMDLMGPLPSNEYLLVVVDYYSRYKEVNNYKNITSLQIIKMVKEMFSRLGYPISITADNGKQFVSEEFRSFCKECNIKLFSTVQYWPQMIGEVERQNRDILKRLRFSQIERKDLKECLWEYLLMYNSTPPYSYREVTV</sequence>
<organism evidence="3 4">
    <name type="scientific">Parnassius mnemosyne</name>
    <name type="common">clouded apollo</name>
    <dbReference type="NCBI Taxonomy" id="213953"/>
    <lineage>
        <taxon>Eukaryota</taxon>
        <taxon>Metazoa</taxon>
        <taxon>Ecdysozoa</taxon>
        <taxon>Arthropoda</taxon>
        <taxon>Hexapoda</taxon>
        <taxon>Insecta</taxon>
        <taxon>Pterygota</taxon>
        <taxon>Neoptera</taxon>
        <taxon>Endopterygota</taxon>
        <taxon>Lepidoptera</taxon>
        <taxon>Glossata</taxon>
        <taxon>Ditrysia</taxon>
        <taxon>Papilionoidea</taxon>
        <taxon>Papilionidae</taxon>
        <taxon>Parnassiinae</taxon>
        <taxon>Parnassini</taxon>
        <taxon>Parnassius</taxon>
        <taxon>Driopa</taxon>
    </lineage>
</organism>
<feature type="domain" description="Integrase catalytic" evidence="2">
    <location>
        <begin position="121"/>
        <end position="267"/>
    </location>
</feature>
<protein>
    <recommendedName>
        <fullName evidence="1">RNA-directed DNA polymerase</fullName>
        <ecNumber evidence="1">2.7.7.49</ecNumber>
    </recommendedName>
</protein>
<name>A0AAV1K7M5_9NEOP</name>
<dbReference type="GO" id="GO:0003964">
    <property type="term" value="F:RNA-directed DNA polymerase activity"/>
    <property type="evidence" value="ECO:0007669"/>
    <property type="project" value="UniProtKB-EC"/>
</dbReference>
<dbReference type="PANTHER" id="PTHR37984:SF11">
    <property type="entry name" value="INTEGRASE CATALYTIC DOMAIN-CONTAINING PROTEIN"/>
    <property type="match status" value="1"/>
</dbReference>
<dbReference type="Proteomes" id="UP001314205">
    <property type="component" value="Unassembled WGS sequence"/>
</dbReference>
<dbReference type="InterPro" id="IPR041588">
    <property type="entry name" value="Integrase_H2C2"/>
</dbReference>
<dbReference type="GO" id="GO:0015074">
    <property type="term" value="P:DNA integration"/>
    <property type="evidence" value="ECO:0007669"/>
    <property type="project" value="InterPro"/>
</dbReference>
<dbReference type="FunFam" id="1.10.340.70:FF:000003">
    <property type="entry name" value="Protein CBG25708"/>
    <property type="match status" value="1"/>
</dbReference>
<dbReference type="GO" id="GO:0003676">
    <property type="term" value="F:nucleic acid binding"/>
    <property type="evidence" value="ECO:0007669"/>
    <property type="project" value="InterPro"/>
</dbReference>
<dbReference type="Pfam" id="PF17921">
    <property type="entry name" value="Integrase_H2C2"/>
    <property type="match status" value="1"/>
</dbReference>
<evidence type="ECO:0000313" key="4">
    <source>
        <dbReference type="Proteomes" id="UP001314205"/>
    </source>
</evidence>
<dbReference type="PANTHER" id="PTHR37984">
    <property type="entry name" value="PROTEIN CBG26694"/>
    <property type="match status" value="1"/>
</dbReference>
<dbReference type="Gene3D" id="3.30.420.10">
    <property type="entry name" value="Ribonuclease H-like superfamily/Ribonuclease H"/>
    <property type="match status" value="1"/>
</dbReference>
<dbReference type="AlphaFoldDB" id="A0AAV1K7M5"/>
<proteinExistence type="predicted"/>
<reference evidence="3 4" key="1">
    <citation type="submission" date="2023-11" db="EMBL/GenBank/DDBJ databases">
        <authorList>
            <person name="Hedman E."/>
            <person name="Englund M."/>
            <person name="Stromberg M."/>
            <person name="Nyberg Akerstrom W."/>
            <person name="Nylinder S."/>
            <person name="Jareborg N."/>
            <person name="Kallberg Y."/>
            <person name="Kronander E."/>
        </authorList>
    </citation>
    <scope>NUCLEOTIDE SEQUENCE [LARGE SCALE GENOMIC DNA]</scope>
</reference>
<dbReference type="EMBL" id="CAVLGL010000002">
    <property type="protein sequence ID" value="CAK1579103.1"/>
    <property type="molecule type" value="Genomic_DNA"/>
</dbReference>
<evidence type="ECO:0000313" key="3">
    <source>
        <dbReference type="EMBL" id="CAK1579103.1"/>
    </source>
</evidence>
<dbReference type="EC" id="2.7.7.49" evidence="1"/>
<dbReference type="InterPro" id="IPR012337">
    <property type="entry name" value="RNaseH-like_sf"/>
</dbReference>
<evidence type="ECO:0000256" key="1">
    <source>
        <dbReference type="ARBA" id="ARBA00012493"/>
    </source>
</evidence>
<keyword evidence="4" id="KW-1185">Reference proteome</keyword>
<comment type="caution">
    <text evidence="3">The sequence shown here is derived from an EMBL/GenBank/DDBJ whole genome shotgun (WGS) entry which is preliminary data.</text>
</comment>
<gene>
    <name evidence="3" type="ORF">PARMNEM_LOCUS1092</name>
</gene>
<dbReference type="Gene3D" id="1.10.340.70">
    <property type="match status" value="1"/>
</dbReference>
<dbReference type="Pfam" id="PF00665">
    <property type="entry name" value="rve"/>
    <property type="match status" value="1"/>
</dbReference>
<accession>A0AAV1K7M5</accession>
<dbReference type="PROSITE" id="PS50994">
    <property type="entry name" value="INTEGRASE"/>
    <property type="match status" value="1"/>
</dbReference>
<dbReference type="SUPFAM" id="SSF53098">
    <property type="entry name" value="Ribonuclease H-like"/>
    <property type="match status" value="1"/>
</dbReference>
<dbReference type="InterPro" id="IPR050951">
    <property type="entry name" value="Retrovirus_Pol_polyprotein"/>
</dbReference>
<dbReference type="InterPro" id="IPR001584">
    <property type="entry name" value="Integrase_cat-core"/>
</dbReference>